<evidence type="ECO:0000313" key="6">
    <source>
        <dbReference type="Proteomes" id="UP000025238"/>
    </source>
</evidence>
<evidence type="ECO:0000256" key="3">
    <source>
        <dbReference type="ARBA" id="ARBA00022840"/>
    </source>
</evidence>
<sequence length="806" mass="89136">MLNLREYRALPARLADWLPWAGLVAPGVVLNKDGSFQRTLRYRGPDLESSTEAELLAITARLNNALRRLGSGWMLHIEADRHASEAYPTSQFPDALSWLVDEERRATFEATGRHFESQYYLTLTYLPGEQIRARASGLLYAGRAAPGADWKRELGAFVRDSDRFHDLIQGAMPESAWLDDRQTLTYLHQTVSTQRQEVTVPIVPFYLDALLADCPLVTGTAPMLGDQHLRVVSVRGFPGMTWPGVLDSLNHIAIAYRWSTRFICLDKQEALAELTRLRRQWFAKRKSVATLLRETVFQQESALVDNDASNQAADADAALQELGADMTAFGYVTTTVTVLGDTREQAEEKRRLVERTIQSHGLVTIAEQLNAVEAWLSSIPGNAYANVRQPLISTLNLAHLMPVSAVWAGPARNQHLDGPPLMITRTEASTPFRLVTHVGDVGHTLIAGPTGMGKSVLLATLALQFRRYPGARLLIFDMGRSLRATTLGLGGVHYDLGHSASIAFQPLANIDDDRQRTWASEWVQARLLQEGVQVGPEERSAIWTALLSLAGVPKAQRTLTGFTLLLQDPTLREALEPYLLGGPHGHLLDADQDCLADAPVQCFEMEALMSSKASVAAVLGYLFHRFDDQFDGAPTLLILDEAWLFLDEPLFAARIRQWLKTLRKKNVSVIFATQSLADIDASSIASAVIESCASRILLPNPQAHEPQVRELYKAFGLNDRQIAMIASAVPKREYYYQSRQGNRLFELALGPVALAFAAAATPEDQRRIDQVLSSGAPFAHSWLQNRGLGWAAGLLASHQSAQDHQP</sequence>
<dbReference type="NCBIfam" id="NF010447">
    <property type="entry name" value="PRK13873.1"/>
    <property type="match status" value="1"/>
</dbReference>
<dbReference type="SMART" id="SM00382">
    <property type="entry name" value="AAA"/>
    <property type="match status" value="1"/>
</dbReference>
<name>A0A023WRE8_STUST</name>
<gene>
    <name evidence="5" type="ORF">UIB01_09470</name>
</gene>
<dbReference type="InterPro" id="IPR051162">
    <property type="entry name" value="T4SS_component"/>
</dbReference>
<dbReference type="InterPro" id="IPR043964">
    <property type="entry name" value="P-loop_TraG"/>
</dbReference>
<organism evidence="5 6">
    <name type="scientific">Stutzerimonas stutzeri</name>
    <name type="common">Pseudomonas stutzeri</name>
    <dbReference type="NCBI Taxonomy" id="316"/>
    <lineage>
        <taxon>Bacteria</taxon>
        <taxon>Pseudomonadati</taxon>
        <taxon>Pseudomonadota</taxon>
        <taxon>Gammaproteobacteria</taxon>
        <taxon>Pseudomonadales</taxon>
        <taxon>Pseudomonadaceae</taxon>
        <taxon>Stutzerimonas</taxon>
    </lineage>
</organism>
<evidence type="ECO:0000313" key="5">
    <source>
        <dbReference type="EMBL" id="AHY42703.1"/>
    </source>
</evidence>
<dbReference type="EMBL" id="CP007509">
    <property type="protein sequence ID" value="AHY42703.1"/>
    <property type="molecule type" value="Genomic_DNA"/>
</dbReference>
<accession>A0A023WRE8</accession>
<comment type="similarity">
    <text evidence="1">Belongs to the TrbE/VirB4 family.</text>
</comment>
<dbReference type="CDD" id="cd01127">
    <property type="entry name" value="TrwB_TraG_TraD_VirD4"/>
    <property type="match status" value="1"/>
</dbReference>
<dbReference type="Proteomes" id="UP000025238">
    <property type="component" value="Chromosome"/>
</dbReference>
<proteinExistence type="inferred from homology"/>
<evidence type="ECO:0000256" key="1">
    <source>
        <dbReference type="ARBA" id="ARBA00006512"/>
    </source>
</evidence>
<protein>
    <submittedName>
        <fullName evidence="5">Conjugal transfer protein TrbE</fullName>
    </submittedName>
</protein>
<dbReference type="InterPro" id="IPR027417">
    <property type="entry name" value="P-loop_NTPase"/>
</dbReference>
<keyword evidence="2" id="KW-0547">Nucleotide-binding</keyword>
<dbReference type="InterPro" id="IPR003593">
    <property type="entry name" value="AAA+_ATPase"/>
</dbReference>
<dbReference type="AlphaFoldDB" id="A0A023WRE8"/>
<dbReference type="KEGG" id="pstu:UIB01_09470"/>
<dbReference type="PANTHER" id="PTHR30121:SF12">
    <property type="entry name" value="TYPE IV SECRETION SYSTEM PROTEIN CAGE"/>
    <property type="match status" value="1"/>
</dbReference>
<dbReference type="InterPro" id="IPR018145">
    <property type="entry name" value="CagE_TrbE_VirB_cntrl_dom"/>
</dbReference>
<dbReference type="PATRIC" id="fig|316.97.peg.1895"/>
<dbReference type="Pfam" id="PF19044">
    <property type="entry name" value="P-loop_TraG"/>
    <property type="match status" value="1"/>
</dbReference>
<feature type="domain" description="AAA+ ATPase" evidence="4">
    <location>
        <begin position="440"/>
        <end position="704"/>
    </location>
</feature>
<evidence type="ECO:0000256" key="2">
    <source>
        <dbReference type="ARBA" id="ARBA00022741"/>
    </source>
</evidence>
<keyword evidence="3" id="KW-0067">ATP-binding</keyword>
<dbReference type="Gene3D" id="3.40.50.300">
    <property type="entry name" value="P-loop containing nucleotide triphosphate hydrolases"/>
    <property type="match status" value="2"/>
</dbReference>
<evidence type="ECO:0000259" key="4">
    <source>
        <dbReference type="SMART" id="SM00382"/>
    </source>
</evidence>
<dbReference type="GO" id="GO:0005524">
    <property type="term" value="F:ATP binding"/>
    <property type="evidence" value="ECO:0007669"/>
    <property type="project" value="UniProtKB-KW"/>
</dbReference>
<dbReference type="PANTHER" id="PTHR30121">
    <property type="entry name" value="UNCHARACTERIZED PROTEIN YJGR-RELATED"/>
    <property type="match status" value="1"/>
</dbReference>
<dbReference type="SUPFAM" id="SSF52540">
    <property type="entry name" value="P-loop containing nucleoside triphosphate hydrolases"/>
    <property type="match status" value="1"/>
</dbReference>
<dbReference type="Pfam" id="PF03135">
    <property type="entry name" value="CagE_TrbE_VirB"/>
    <property type="match status" value="1"/>
</dbReference>
<reference evidence="5 6" key="1">
    <citation type="submission" date="2014-03" db="EMBL/GenBank/DDBJ databases">
        <title>Complete genome sequence of Pseudomonas stutzeri 19SMN4.</title>
        <authorList>
            <person name="Brunet-Galmes I."/>
            <person name="Nogales B."/>
            <person name="Busquets A."/>
            <person name="Pena A."/>
            <person name="Gomila M."/>
            <person name="Garcia-Valdes E."/>
            <person name="Lalucat J."/>
            <person name="Bennasar A."/>
            <person name="Bosch R."/>
        </authorList>
    </citation>
    <scope>NUCLEOTIDE SEQUENCE [LARGE SCALE GENOMIC DNA]</scope>
    <source>
        <strain evidence="5 6">19SMN4</strain>
    </source>
</reference>